<sequence length="220" mass="23332">MDADVAADDDSEEEEGEVPALDARRARGAEDGARAVGDDGSKKRGRDDAPADADAAPAPAPAADDGGFGFGIDMSDLLKTFPGHAFVPLDERELVCAEKIAKCVDEKKKHLIRLLVKRFGVPLAEDALRETMKVERAGGSWLEERGRPPRRRSAGGVFISLVRKRAEARDGGGRAFKAVMKQSAGIDKLLREQKERDERAGGEKRARTSGGGAGVGAGVA</sequence>
<dbReference type="EMBL" id="GG663750">
    <property type="protein sequence ID" value="EEH51642.1"/>
    <property type="molecule type" value="Genomic_DNA"/>
</dbReference>
<dbReference type="STRING" id="564608.C1N850"/>
<dbReference type="RefSeq" id="XP_003064020.1">
    <property type="nucleotide sequence ID" value="XM_003063974.1"/>
</dbReference>
<feature type="compositionally biased region" description="Gly residues" evidence="1">
    <location>
        <begin position="209"/>
        <end position="220"/>
    </location>
</feature>
<feature type="domain" description="Phosphorylated adapter RNA export protein RNA-binding" evidence="2">
    <location>
        <begin position="97"/>
        <end position="167"/>
    </location>
</feature>
<dbReference type="GeneID" id="9689649"/>
<dbReference type="OrthoDB" id="20573at2759"/>
<feature type="region of interest" description="Disordered" evidence="1">
    <location>
        <begin position="187"/>
        <end position="220"/>
    </location>
</feature>
<keyword evidence="4" id="KW-1185">Reference proteome</keyword>
<protein>
    <submittedName>
        <fullName evidence="3">Predicted protein</fullName>
    </submittedName>
</protein>
<feature type="compositionally biased region" description="Low complexity" evidence="1">
    <location>
        <begin position="52"/>
        <end position="64"/>
    </location>
</feature>
<organism evidence="4">
    <name type="scientific">Micromonas pusilla (strain CCMP1545)</name>
    <name type="common">Picoplanktonic green alga</name>
    <dbReference type="NCBI Taxonomy" id="564608"/>
    <lineage>
        <taxon>Eukaryota</taxon>
        <taxon>Viridiplantae</taxon>
        <taxon>Chlorophyta</taxon>
        <taxon>Mamiellophyceae</taxon>
        <taxon>Mamiellales</taxon>
        <taxon>Mamiellaceae</taxon>
        <taxon>Micromonas</taxon>
    </lineage>
</organism>
<dbReference type="InterPro" id="IPR019385">
    <property type="entry name" value="PHAX_RNA-binding_domain"/>
</dbReference>
<name>C1N850_MICPC</name>
<feature type="region of interest" description="Disordered" evidence="1">
    <location>
        <begin position="1"/>
        <end position="64"/>
    </location>
</feature>
<dbReference type="InterPro" id="IPR038092">
    <property type="entry name" value="PHAX_RNA-binding_sf"/>
</dbReference>
<feature type="compositionally biased region" description="Basic and acidic residues" evidence="1">
    <location>
        <begin position="188"/>
        <end position="206"/>
    </location>
</feature>
<proteinExistence type="predicted"/>
<reference evidence="3 4" key="1">
    <citation type="journal article" date="2009" name="Science">
        <title>Green evolution and dynamic adaptations revealed by genomes of the marine picoeukaryotes Micromonas.</title>
        <authorList>
            <person name="Worden A.Z."/>
            <person name="Lee J.H."/>
            <person name="Mock T."/>
            <person name="Rouze P."/>
            <person name="Simmons M.P."/>
            <person name="Aerts A.L."/>
            <person name="Allen A.E."/>
            <person name="Cuvelier M.L."/>
            <person name="Derelle E."/>
            <person name="Everett M.V."/>
            <person name="Foulon E."/>
            <person name="Grimwood J."/>
            <person name="Gundlach H."/>
            <person name="Henrissat B."/>
            <person name="Napoli C."/>
            <person name="McDonald S.M."/>
            <person name="Parker M.S."/>
            <person name="Rombauts S."/>
            <person name="Salamov A."/>
            <person name="Von Dassow P."/>
            <person name="Badger J.H."/>
            <person name="Coutinho P.M."/>
            <person name="Demir E."/>
            <person name="Dubchak I."/>
            <person name="Gentemann C."/>
            <person name="Eikrem W."/>
            <person name="Gready J.E."/>
            <person name="John U."/>
            <person name="Lanier W."/>
            <person name="Lindquist E.A."/>
            <person name="Lucas S."/>
            <person name="Mayer K.F."/>
            <person name="Moreau H."/>
            <person name="Not F."/>
            <person name="Otillar R."/>
            <person name="Panaud O."/>
            <person name="Pangilinan J."/>
            <person name="Paulsen I."/>
            <person name="Piegu B."/>
            <person name="Poliakov A."/>
            <person name="Robbens S."/>
            <person name="Schmutz J."/>
            <person name="Toulza E."/>
            <person name="Wyss T."/>
            <person name="Zelensky A."/>
            <person name="Zhou K."/>
            <person name="Armbrust E.V."/>
            <person name="Bhattacharya D."/>
            <person name="Goodenough U.W."/>
            <person name="Van de Peer Y."/>
            <person name="Grigoriev I.V."/>
        </authorList>
    </citation>
    <scope>NUCLEOTIDE SEQUENCE [LARGE SCALE GENOMIC DNA]</scope>
    <source>
        <strain evidence="3 4">CCMP1545</strain>
    </source>
</reference>
<dbReference type="Gene3D" id="1.10.10.1440">
    <property type="entry name" value="PHAX RNA-binding domain"/>
    <property type="match status" value="1"/>
</dbReference>
<accession>C1N850</accession>
<evidence type="ECO:0000313" key="3">
    <source>
        <dbReference type="EMBL" id="EEH51642.1"/>
    </source>
</evidence>
<evidence type="ECO:0000313" key="4">
    <source>
        <dbReference type="Proteomes" id="UP000001876"/>
    </source>
</evidence>
<evidence type="ECO:0000256" key="1">
    <source>
        <dbReference type="SAM" id="MobiDB-lite"/>
    </source>
</evidence>
<gene>
    <name evidence="3" type="ORF">MICPUCDRAFT_43247</name>
</gene>
<dbReference type="Proteomes" id="UP000001876">
    <property type="component" value="Unassembled WGS sequence"/>
</dbReference>
<dbReference type="AlphaFoldDB" id="C1N850"/>
<dbReference type="KEGG" id="mpp:MICPUCDRAFT_43247"/>
<feature type="compositionally biased region" description="Basic and acidic residues" evidence="1">
    <location>
        <begin position="22"/>
        <end position="49"/>
    </location>
</feature>
<feature type="compositionally biased region" description="Acidic residues" evidence="1">
    <location>
        <begin position="1"/>
        <end position="17"/>
    </location>
</feature>
<dbReference type="Pfam" id="PF10258">
    <property type="entry name" value="PHAX_RNA-bd"/>
    <property type="match status" value="1"/>
</dbReference>
<evidence type="ECO:0000259" key="2">
    <source>
        <dbReference type="Pfam" id="PF10258"/>
    </source>
</evidence>